<name>A0AAV5CKZ2_ELECO</name>
<organism evidence="1 2">
    <name type="scientific">Eleusine coracana subsp. coracana</name>
    <dbReference type="NCBI Taxonomy" id="191504"/>
    <lineage>
        <taxon>Eukaryota</taxon>
        <taxon>Viridiplantae</taxon>
        <taxon>Streptophyta</taxon>
        <taxon>Embryophyta</taxon>
        <taxon>Tracheophyta</taxon>
        <taxon>Spermatophyta</taxon>
        <taxon>Magnoliopsida</taxon>
        <taxon>Liliopsida</taxon>
        <taxon>Poales</taxon>
        <taxon>Poaceae</taxon>
        <taxon>PACMAD clade</taxon>
        <taxon>Chloridoideae</taxon>
        <taxon>Cynodonteae</taxon>
        <taxon>Eleusininae</taxon>
        <taxon>Eleusine</taxon>
    </lineage>
</organism>
<accession>A0AAV5CKZ2</accession>
<dbReference type="EMBL" id="BQKI01000007">
    <property type="protein sequence ID" value="GJM98742.1"/>
    <property type="molecule type" value="Genomic_DNA"/>
</dbReference>
<gene>
    <name evidence="1" type="primary">ga15777</name>
    <name evidence="1" type="ORF">PR202_ga15777</name>
</gene>
<dbReference type="AlphaFoldDB" id="A0AAV5CKZ2"/>
<sequence>MIYNYHINVEIFSSIKAVKYLYKYIYKGLDGGSYARNAEIEDKVINEIKQYRDARVVTPSESAYRLYAFSLYQVSPAVLQLMVHLPGMHMVAFKPKDDL</sequence>
<dbReference type="Proteomes" id="UP001054889">
    <property type="component" value="Unassembled WGS sequence"/>
</dbReference>
<keyword evidence="2" id="KW-1185">Reference proteome</keyword>
<proteinExistence type="predicted"/>
<reference evidence="1" key="1">
    <citation type="journal article" date="2018" name="DNA Res.">
        <title>Multiple hybrid de novo genome assembly of finger millet, an orphan allotetraploid crop.</title>
        <authorList>
            <person name="Hatakeyama M."/>
            <person name="Aluri S."/>
            <person name="Balachadran M.T."/>
            <person name="Sivarajan S.R."/>
            <person name="Patrignani A."/>
            <person name="Gruter S."/>
            <person name="Poveda L."/>
            <person name="Shimizu-Inatsugi R."/>
            <person name="Baeten J."/>
            <person name="Francoijs K.J."/>
            <person name="Nataraja K.N."/>
            <person name="Reddy Y.A.N."/>
            <person name="Phadnis S."/>
            <person name="Ravikumar R.L."/>
            <person name="Schlapbach R."/>
            <person name="Sreeman S.M."/>
            <person name="Shimizu K.K."/>
        </authorList>
    </citation>
    <scope>NUCLEOTIDE SEQUENCE</scope>
</reference>
<evidence type="ECO:0000313" key="1">
    <source>
        <dbReference type="EMBL" id="GJM98742.1"/>
    </source>
</evidence>
<reference evidence="1" key="2">
    <citation type="submission" date="2021-12" db="EMBL/GenBank/DDBJ databases">
        <title>Resequencing data analysis of finger millet.</title>
        <authorList>
            <person name="Hatakeyama M."/>
            <person name="Aluri S."/>
            <person name="Balachadran M.T."/>
            <person name="Sivarajan S.R."/>
            <person name="Poveda L."/>
            <person name="Shimizu-Inatsugi R."/>
            <person name="Schlapbach R."/>
            <person name="Sreeman S.M."/>
            <person name="Shimizu K.K."/>
        </authorList>
    </citation>
    <scope>NUCLEOTIDE SEQUENCE</scope>
</reference>
<evidence type="ECO:0000313" key="2">
    <source>
        <dbReference type="Proteomes" id="UP001054889"/>
    </source>
</evidence>
<comment type="caution">
    <text evidence="1">The sequence shown here is derived from an EMBL/GenBank/DDBJ whole genome shotgun (WGS) entry which is preliminary data.</text>
</comment>
<protein>
    <submittedName>
        <fullName evidence="1">Uncharacterized protein</fullName>
    </submittedName>
</protein>